<organism evidence="2 3">
    <name type="scientific">Roseiconus lacunae</name>
    <dbReference type="NCBI Taxonomy" id="2605694"/>
    <lineage>
        <taxon>Bacteria</taxon>
        <taxon>Pseudomonadati</taxon>
        <taxon>Planctomycetota</taxon>
        <taxon>Planctomycetia</taxon>
        <taxon>Pirellulales</taxon>
        <taxon>Pirellulaceae</taxon>
        <taxon>Roseiconus</taxon>
    </lineage>
</organism>
<dbReference type="InterPro" id="IPR008930">
    <property type="entry name" value="Terpenoid_cyclase/PrenylTrfase"/>
</dbReference>
<comment type="caution">
    <text evidence="2">The sequence shown here is derived from an EMBL/GenBank/DDBJ whole genome shotgun (WGS) entry which is preliminary data.</text>
</comment>
<protein>
    <recommendedName>
        <fullName evidence="4">Squalene cyclase C-terminal domain-containing protein</fullName>
    </recommendedName>
</protein>
<dbReference type="Gene3D" id="1.50.10.20">
    <property type="match status" value="1"/>
</dbReference>
<evidence type="ECO:0000313" key="2">
    <source>
        <dbReference type="EMBL" id="MDM4017790.1"/>
    </source>
</evidence>
<proteinExistence type="predicted"/>
<reference evidence="2 3" key="1">
    <citation type="submission" date="2023-06" db="EMBL/GenBank/DDBJ databases">
        <title>Roseiconus lacunae JC819 isolated from Gulf of Mannar region, Tamil Nadu.</title>
        <authorList>
            <person name="Pk S."/>
            <person name="Ch S."/>
            <person name="Ch V.R."/>
        </authorList>
    </citation>
    <scope>NUCLEOTIDE SEQUENCE [LARGE SCALE GENOMIC DNA]</scope>
    <source>
        <strain evidence="2 3">JC819</strain>
    </source>
</reference>
<name>A0ABT7PMQ6_9BACT</name>
<feature type="compositionally biased region" description="Basic and acidic residues" evidence="1">
    <location>
        <begin position="29"/>
        <end position="38"/>
    </location>
</feature>
<sequence>MFMVCLLINGDRESVAAAEETEMSSPSKSRQEITPESKRSIDQGFQWLLKCVRRNGVGPDIGLEPDLGCTAITGLALLSEGNTTTTGPHQRELRLVLDATLTMLRHYPEGHPPNETPSIVQRKIGLNADLFLAALFLTEVVGDAGYYEEDVSRRLKTLVEVISRAQQADGTWGSESWAPILGTVLGWESMRSASSCGMRVEGAIKLAVDAMLQNLREVDQQNASSWMHNFYKEASAIRVLYSNGYHDDDVFHETVDRLIQTARTDSRYFKFAGGEEYLSFFLVTECILQSPRAEAEKWFPLVRDNLIDVQNQDGSWTGHHCIINRSFCTAAALLTLQAPNRYLSISDH</sequence>
<gene>
    <name evidence="2" type="ORF">QTN89_20245</name>
</gene>
<feature type="region of interest" description="Disordered" evidence="1">
    <location>
        <begin position="17"/>
        <end position="38"/>
    </location>
</feature>
<accession>A0ABT7PMQ6</accession>
<evidence type="ECO:0008006" key="4">
    <source>
        <dbReference type="Google" id="ProtNLM"/>
    </source>
</evidence>
<dbReference type="RefSeq" id="WP_289165342.1">
    <property type="nucleotide sequence ID" value="NZ_JASZZN010000016.1"/>
</dbReference>
<dbReference type="EMBL" id="JASZZN010000016">
    <property type="protein sequence ID" value="MDM4017790.1"/>
    <property type="molecule type" value="Genomic_DNA"/>
</dbReference>
<evidence type="ECO:0000313" key="3">
    <source>
        <dbReference type="Proteomes" id="UP001239462"/>
    </source>
</evidence>
<dbReference type="SUPFAM" id="SSF48239">
    <property type="entry name" value="Terpenoid cyclases/Protein prenyltransferases"/>
    <property type="match status" value="1"/>
</dbReference>
<keyword evidence="3" id="KW-1185">Reference proteome</keyword>
<dbReference type="Proteomes" id="UP001239462">
    <property type="component" value="Unassembled WGS sequence"/>
</dbReference>
<evidence type="ECO:0000256" key="1">
    <source>
        <dbReference type="SAM" id="MobiDB-lite"/>
    </source>
</evidence>